<evidence type="ECO:0000313" key="8">
    <source>
        <dbReference type="Proteomes" id="UP000299011"/>
    </source>
</evidence>
<dbReference type="GeneID" id="40157868"/>
<dbReference type="OrthoDB" id="241125at2157"/>
<keyword evidence="3" id="KW-0614">Plasmid</keyword>
<feature type="transmembrane region" description="Helical" evidence="1">
    <location>
        <begin position="135"/>
        <end position="158"/>
    </location>
</feature>
<dbReference type="AlphaFoldDB" id="I3RBI7"/>
<evidence type="ECO:0000256" key="1">
    <source>
        <dbReference type="SAM" id="Phobius"/>
    </source>
</evidence>
<reference evidence="3" key="1">
    <citation type="journal article" date="2012" name="Appl. Environ. Microbiol.">
        <title>Identification of the haloarchaeal phasin (PhaP) that functions in polyhydroxyalkanoate accumulation and granule formation in Haloferax mediterranei.</title>
        <authorList>
            <person name="Cai S."/>
            <person name="Cai L."/>
            <person name="Liu H."/>
            <person name="Liu X."/>
            <person name="Han J."/>
            <person name="Zhou J."/>
            <person name="Xiang H."/>
        </authorList>
    </citation>
    <scope>NUCLEOTIDE SEQUENCE</scope>
    <source>
        <strain evidence="3">CGMCC 1.2087</strain>
    </source>
</reference>
<proteinExistence type="predicted"/>
<dbReference type="RefSeq" id="WP_014732861.1">
    <property type="nucleotide sequence ID" value="NC_017944.1"/>
</dbReference>
<geneLocation type="plasmid" evidence="3 6">
    <name>pHM500</name>
</geneLocation>
<dbReference type="EMBL" id="CP007554">
    <property type="protein sequence ID" value="AHZ24357.1"/>
    <property type="molecule type" value="Genomic_DNA"/>
</dbReference>
<feature type="transmembrane region" description="Helical" evidence="1">
    <location>
        <begin position="92"/>
        <end position="123"/>
    </location>
</feature>
<geneLocation type="plasmid" evidence="4 7">
    <name>HMPLAS1</name>
</geneLocation>
<dbReference type="EMBL" id="CP039140">
    <property type="protein sequence ID" value="QCQ76764.1"/>
    <property type="molecule type" value="Genomic_DNA"/>
</dbReference>
<organism evidence="3 6">
    <name type="scientific">Haloferax mediterranei (strain ATCC 33500 / DSM 1411 / JCM 8866 / NBRC 14739 / NCIMB 2177 / R-4)</name>
    <name type="common">Halobacterium mediterranei</name>
    <dbReference type="NCBI Taxonomy" id="523841"/>
    <lineage>
        <taxon>Archaea</taxon>
        <taxon>Methanobacteriati</taxon>
        <taxon>Methanobacteriota</taxon>
        <taxon>Stenosarchaea group</taxon>
        <taxon>Halobacteria</taxon>
        <taxon>Halobacteriales</taxon>
        <taxon>Haloferacaceae</taxon>
        <taxon>Haloferax</taxon>
    </lineage>
</organism>
<feature type="domain" description="DUF7847" evidence="2">
    <location>
        <begin position="1"/>
        <end position="271"/>
    </location>
</feature>
<dbReference type="EMBL" id="CP001871">
    <property type="protein sequence ID" value="AFK21597.1"/>
    <property type="molecule type" value="Genomic_DNA"/>
</dbReference>
<feature type="transmembrane region" description="Helical" evidence="1">
    <location>
        <begin position="235"/>
        <end position="264"/>
    </location>
</feature>
<evidence type="ECO:0000313" key="6">
    <source>
        <dbReference type="Proteomes" id="UP000006469"/>
    </source>
</evidence>
<protein>
    <recommendedName>
        <fullName evidence="2">DUF7847 domain-containing protein</fullName>
    </recommendedName>
</protein>
<evidence type="ECO:0000313" key="3">
    <source>
        <dbReference type="EMBL" id="AFK21597.1"/>
    </source>
</evidence>
<keyword evidence="1" id="KW-1133">Transmembrane helix</keyword>
<keyword evidence="1" id="KW-0472">Membrane</keyword>
<reference evidence="5 8" key="5">
    <citation type="submission" date="2019-04" db="EMBL/GenBank/DDBJ databases">
        <title>Methylomes of two halophilic Archaea, Haloarcula marismortui and Haloferax mediterranei.</title>
        <authorList>
            <person name="DasSarma S."/>
            <person name="DasSarma P."/>
            <person name="DasSarma S."/>
            <person name="Fomenkov A."/>
            <person name="Vincze T."/>
            <person name="Anton B.P."/>
            <person name="Roberts R.J."/>
        </authorList>
    </citation>
    <scope>NUCLEOTIDE SEQUENCE [LARGE SCALE GENOMIC DNA]</scope>
    <source>
        <strain evidence="5">ATCC 33500</strain>
        <strain evidence="8">ATCC 33500 / DSM 1411 / JCM 8866 / NBRC 14739 / NCIMB 2177 / R-4</strain>
        <plasmid evidence="5 8">pHME505</plasmid>
    </source>
</reference>
<reference evidence="4 7" key="3">
    <citation type="submission" date="2014-04" db="EMBL/GenBank/DDBJ databases">
        <title>Transcriptional profiles of Haloferax mediterranei on the basis of nitrogen availability.</title>
        <authorList>
            <person name="Bautista V."/>
        </authorList>
    </citation>
    <scope>NUCLEOTIDE SEQUENCE [LARGE SCALE GENOMIC DNA]</scope>
    <source>
        <strain evidence="4">ATCC 33500</strain>
        <strain evidence="7">ATCC 33500 / DSM 1411 / JCM 8866 / NBRC 14739 / NCIMB 2177 / R-4</strain>
        <plasmid evidence="4">HMPLAS1</plasmid>
        <plasmid evidence="7">Plasmid HMPLAS1</plasmid>
    </source>
</reference>
<dbReference type="KEGG" id="hme:HFX_6481"/>
<dbReference type="InterPro" id="IPR057169">
    <property type="entry name" value="DUF7847"/>
</dbReference>
<reference evidence="3 6" key="2">
    <citation type="journal article" date="2012" name="J. Bacteriol.">
        <title>Complete genome sequence of the metabolically versatile halophilic archaeon Haloferax mediterranei, a poly(3-hydroxybutyrate-co-3-hydroxyvalerate) producer.</title>
        <authorList>
            <person name="Han J."/>
            <person name="Zhang F."/>
            <person name="Hou J."/>
            <person name="Liu X."/>
            <person name="Li M."/>
            <person name="Liu H."/>
            <person name="Cai L."/>
            <person name="Zhang B."/>
            <person name="Chen Y."/>
            <person name="Zhou J."/>
            <person name="Hu S."/>
            <person name="Xiang H."/>
        </authorList>
    </citation>
    <scope>NUCLEOTIDE SEQUENCE [LARGE SCALE GENOMIC DNA]</scope>
    <source>
        <strain evidence="6">ATCC 33500 / DSM 1411 / JCM 8866 / NBRC 14739 / NCIMB 2177 / R-4</strain>
        <strain evidence="3">CGMCC 1.2087</strain>
        <plasmid evidence="6">pHM500</plasmid>
    </source>
</reference>
<dbReference type="HOGENOM" id="CLU_078973_0_0_2"/>
<feature type="transmembrane region" description="Helical" evidence="1">
    <location>
        <begin position="47"/>
        <end position="71"/>
    </location>
</feature>
<dbReference type="Pfam" id="PF25231">
    <property type="entry name" value="DUF7847"/>
    <property type="match status" value="1"/>
</dbReference>
<name>I3RBI7_HALMT</name>
<sequence length="277" mass="28588">MGALRSIQTAGSTVRRNPILFVVAAALSLFQLPGLIAQSISPLLGSFISLGFSGLLIFVMPFFIGGILGMANEAIDRRTSLQTFVHEGKANYVSLLVVYFGLFAINLVFGVVSVVGLAVGGAFVVGVGGGSQVSLLPLAVIGFVGLLILLAYLTVLFVTQFFGHAIVIDDVGAVNGLKRSVTVVKDNLVSVFGYTIIVTIGGAVVGVLGGLFSLLTTPTVASQSATPTSAAMTQLPNLGLAGIVGLTVLMVLISGLLGGFFAAYSTAFYRSIRPVER</sequence>
<reference evidence="3" key="4">
    <citation type="submission" date="2014-05" db="EMBL/GenBank/DDBJ databases">
        <authorList>
            <person name="Wang L."/>
            <person name="Yang H."/>
            <person name="Xiang H."/>
        </authorList>
    </citation>
    <scope>NUCLEOTIDE SEQUENCE</scope>
    <source>
        <strain evidence="3">CGMCC 1.2087</strain>
        <plasmid evidence="3">pHM500</plasmid>
    </source>
</reference>
<evidence type="ECO:0000259" key="2">
    <source>
        <dbReference type="Pfam" id="PF25231"/>
    </source>
</evidence>
<evidence type="ECO:0000313" key="7">
    <source>
        <dbReference type="Proteomes" id="UP000027075"/>
    </source>
</evidence>
<evidence type="ECO:0000313" key="5">
    <source>
        <dbReference type="EMBL" id="QCQ76764.1"/>
    </source>
</evidence>
<dbReference type="Proteomes" id="UP000006469">
    <property type="component" value="Plasmid pHM500"/>
</dbReference>
<feature type="transmembrane region" description="Helical" evidence="1">
    <location>
        <begin position="188"/>
        <end position="215"/>
    </location>
</feature>
<dbReference type="Proteomes" id="UP000027075">
    <property type="component" value="Plasmid HMPLAS1"/>
</dbReference>
<evidence type="ECO:0000313" key="4">
    <source>
        <dbReference type="EMBL" id="AHZ24357.1"/>
    </source>
</evidence>
<geneLocation type="plasmid" evidence="5 8">
    <name>pHME505</name>
</geneLocation>
<keyword evidence="1" id="KW-0812">Transmembrane</keyword>
<gene>
    <name evidence="3" type="ordered locus">HFX_6481</name>
    <name evidence="4" type="ORF">BM92_15645</name>
    <name evidence="5" type="ORF">E6P09_15585</name>
</gene>
<dbReference type="Proteomes" id="UP000299011">
    <property type="component" value="Plasmid pHME505"/>
</dbReference>
<accession>I3RBI7</accession>